<dbReference type="InterPro" id="IPR010920">
    <property type="entry name" value="LSM_dom_sf"/>
</dbReference>
<evidence type="ECO:0000313" key="11">
    <source>
        <dbReference type="EMBL" id="ABA89690.1"/>
    </source>
</evidence>
<dbReference type="Pfam" id="PF21088">
    <property type="entry name" value="MS_channel_1st"/>
    <property type="match status" value="1"/>
</dbReference>
<dbReference type="Gene3D" id="2.30.30.60">
    <property type="match status" value="1"/>
</dbReference>
<dbReference type="SUPFAM" id="SSF82689">
    <property type="entry name" value="Mechanosensitive channel protein MscS (YggB), C-terminal domain"/>
    <property type="match status" value="1"/>
</dbReference>
<dbReference type="Gene3D" id="3.30.70.100">
    <property type="match status" value="1"/>
</dbReference>
<organism evidence="11 12">
    <name type="scientific">Syntrophotalea carbinolica (strain DSM 2380 / NBRC 103641 / GraBd1)</name>
    <name type="common">Pelobacter carbinolicus</name>
    <dbReference type="NCBI Taxonomy" id="338963"/>
    <lineage>
        <taxon>Bacteria</taxon>
        <taxon>Pseudomonadati</taxon>
        <taxon>Thermodesulfobacteriota</taxon>
        <taxon>Desulfuromonadia</taxon>
        <taxon>Desulfuromonadales</taxon>
        <taxon>Syntrophotaleaceae</taxon>
        <taxon>Syntrophotalea</taxon>
    </lineage>
</organism>
<dbReference type="SUPFAM" id="SSF50182">
    <property type="entry name" value="Sm-like ribonucleoproteins"/>
    <property type="match status" value="1"/>
</dbReference>
<accession>Q3A1R7</accession>
<keyword evidence="5 7" id="KW-1133">Transmembrane helix</keyword>
<dbReference type="Pfam" id="PF00924">
    <property type="entry name" value="MS_channel_2nd"/>
    <property type="match status" value="1"/>
</dbReference>
<feature type="domain" description="Mechanosensitive ion channel transmembrane helices 2/3" evidence="10">
    <location>
        <begin position="151"/>
        <end position="190"/>
    </location>
</feature>
<feature type="transmembrane region" description="Helical" evidence="7">
    <location>
        <begin position="113"/>
        <end position="133"/>
    </location>
</feature>
<dbReference type="Pfam" id="PF21082">
    <property type="entry name" value="MS_channel_3rd"/>
    <property type="match status" value="1"/>
</dbReference>
<dbReference type="InterPro" id="IPR045042">
    <property type="entry name" value="YnaI-like"/>
</dbReference>
<feature type="transmembrane region" description="Helical" evidence="7">
    <location>
        <begin position="74"/>
        <end position="93"/>
    </location>
</feature>
<feature type="domain" description="Mechanosensitive ion channel MscS" evidence="8">
    <location>
        <begin position="191"/>
        <end position="258"/>
    </location>
</feature>
<dbReference type="KEGG" id="pca:Pcar_2451"/>
<dbReference type="SUPFAM" id="SSF82861">
    <property type="entry name" value="Mechanosensitive channel protein MscS (YggB), transmembrane region"/>
    <property type="match status" value="1"/>
</dbReference>
<evidence type="ECO:0000256" key="5">
    <source>
        <dbReference type="ARBA" id="ARBA00022989"/>
    </source>
</evidence>
<feature type="domain" description="Mechanosensitive ion channel MscS C-terminal" evidence="9">
    <location>
        <begin position="264"/>
        <end position="350"/>
    </location>
</feature>
<dbReference type="PANTHER" id="PTHR43634">
    <property type="entry name" value="OW CONDUCTANCE MECHANOSENSITIVE CHANNEL"/>
    <property type="match status" value="1"/>
</dbReference>
<dbReference type="GO" id="GO:0008381">
    <property type="term" value="F:mechanosensitive monoatomic ion channel activity"/>
    <property type="evidence" value="ECO:0007669"/>
    <property type="project" value="UniProtKB-ARBA"/>
</dbReference>
<dbReference type="InterPro" id="IPR011014">
    <property type="entry name" value="MscS_channel_TM-2"/>
</dbReference>
<reference evidence="11 12" key="2">
    <citation type="journal article" date="2012" name="BMC Genomics">
        <title>The genome of Pelobacter carbinolicus reveals surprising metabolic capabilities and physiological features.</title>
        <authorList>
            <person name="Aklujkar M."/>
            <person name="Haveman S.A."/>
            <person name="Didonato R.Jr."/>
            <person name="Chertkov O."/>
            <person name="Han C.S."/>
            <person name="Land M.L."/>
            <person name="Brown P."/>
            <person name="Lovley D.R."/>
        </authorList>
    </citation>
    <scope>NUCLEOTIDE SEQUENCE [LARGE SCALE GENOMIC DNA]</scope>
    <source>
        <strain evidence="12">DSM 2380 / NBRC 103641 / GraBd1</strain>
    </source>
</reference>
<evidence type="ECO:0000259" key="10">
    <source>
        <dbReference type="Pfam" id="PF21088"/>
    </source>
</evidence>
<dbReference type="EMBL" id="CP000142">
    <property type="protein sequence ID" value="ABA89690.1"/>
    <property type="molecule type" value="Genomic_DNA"/>
</dbReference>
<dbReference type="InterPro" id="IPR006685">
    <property type="entry name" value="MscS_channel_2nd"/>
</dbReference>
<evidence type="ECO:0000256" key="3">
    <source>
        <dbReference type="ARBA" id="ARBA00022475"/>
    </source>
</evidence>
<reference evidence="12" key="1">
    <citation type="submission" date="2005-10" db="EMBL/GenBank/DDBJ databases">
        <title>Complete sequence of Pelobacter carbinolicus DSM 2380.</title>
        <authorList>
            <person name="Copeland A."/>
            <person name="Lucas S."/>
            <person name="Lapidus A."/>
            <person name="Barry K."/>
            <person name="Detter J.C."/>
            <person name="Glavina T."/>
            <person name="Hammon N."/>
            <person name="Israni S."/>
            <person name="Pitluck S."/>
            <person name="Chertkov O."/>
            <person name="Schmutz J."/>
            <person name="Larimer F."/>
            <person name="Land M."/>
            <person name="Kyrpides N."/>
            <person name="Ivanova N."/>
            <person name="Richardson P."/>
        </authorList>
    </citation>
    <scope>NUCLEOTIDE SEQUENCE [LARGE SCALE GENOMIC DNA]</scope>
    <source>
        <strain evidence="12">DSM 2380 / NBRC 103641 / GraBd1</strain>
    </source>
</reference>
<evidence type="ECO:0000259" key="9">
    <source>
        <dbReference type="Pfam" id="PF21082"/>
    </source>
</evidence>
<dbReference type="InterPro" id="IPR023408">
    <property type="entry name" value="MscS_beta-dom_sf"/>
</dbReference>
<dbReference type="PANTHER" id="PTHR43634:SF2">
    <property type="entry name" value="LOW CONDUCTANCE MECHANOSENSITIVE CHANNEL YNAI"/>
    <property type="match status" value="1"/>
</dbReference>
<evidence type="ECO:0000256" key="4">
    <source>
        <dbReference type="ARBA" id="ARBA00022692"/>
    </source>
</evidence>
<evidence type="ECO:0000256" key="6">
    <source>
        <dbReference type="ARBA" id="ARBA00023136"/>
    </source>
</evidence>
<dbReference type="HOGENOM" id="CLU_037945_0_4_7"/>
<sequence length="380" mass="42107">MSDFLATLDAIFHETFLGISAGRFAAAFGIVIAALILKKVFGHIFVNVIFPLATRTKSRYDDEFLNCIRKPSEFLVVIIGLFIAVQVLQLPTTPVDTRRGAHAVLKVLVTFDIGWALFNLVSLLDIFLSSWVAKTESTLDDHLLPFIRKSLRAFIIFLAAIMTIQNLGYSISGLLASLGIGGLAVALAAKDTLSNIFGSFMIILDRPFLIGDWVKAGDMEGVVEEVGFRSTKIRTFAKTLITVPNNIIANLSIDNFSRMPKRRIKLNVGVTYETSPAQMRRAVSMIREMLTAHPAIQQDFFLVNFTDFGASSLDIMVYCFTTTTVWGEYLDAREDVCLKIMDILESLDLEIAFPSRSIYLRETQDDENGAAALQTPTAPV</sequence>
<feature type="transmembrane region" description="Helical" evidence="7">
    <location>
        <begin position="24"/>
        <end position="53"/>
    </location>
</feature>
<dbReference type="STRING" id="338963.Pcar_2451"/>
<comment type="similarity">
    <text evidence="2">Belongs to the MscS (TC 1.A.23) family.</text>
</comment>
<feature type="transmembrane region" description="Helical" evidence="7">
    <location>
        <begin position="154"/>
        <end position="187"/>
    </location>
</feature>
<dbReference type="GO" id="GO:0005886">
    <property type="term" value="C:plasma membrane"/>
    <property type="evidence" value="ECO:0007669"/>
    <property type="project" value="UniProtKB-SubCell"/>
</dbReference>
<dbReference type="InterPro" id="IPR011066">
    <property type="entry name" value="MscS_channel_C_sf"/>
</dbReference>
<dbReference type="Gene3D" id="1.10.287.1260">
    <property type="match status" value="1"/>
</dbReference>
<dbReference type="RefSeq" id="WP_011342216.1">
    <property type="nucleotide sequence ID" value="NC_007498.2"/>
</dbReference>
<dbReference type="InterPro" id="IPR049142">
    <property type="entry name" value="MS_channel_1st"/>
</dbReference>
<keyword evidence="12" id="KW-1185">Reference proteome</keyword>
<proteinExistence type="inferred from homology"/>
<dbReference type="eggNOG" id="COG0668">
    <property type="taxonomic scope" value="Bacteria"/>
</dbReference>
<dbReference type="OrthoDB" id="9775207at2"/>
<evidence type="ECO:0000259" key="8">
    <source>
        <dbReference type="Pfam" id="PF00924"/>
    </source>
</evidence>
<dbReference type="Proteomes" id="UP000002534">
    <property type="component" value="Chromosome"/>
</dbReference>
<dbReference type="AlphaFoldDB" id="Q3A1R7"/>
<comment type="subcellular location">
    <subcellularLocation>
        <location evidence="1">Cell membrane</location>
        <topology evidence="1">Multi-pass membrane protein</topology>
    </subcellularLocation>
</comment>
<gene>
    <name evidence="11" type="ordered locus">Pcar_2451</name>
</gene>
<keyword evidence="3" id="KW-1003">Cell membrane</keyword>
<evidence type="ECO:0000256" key="7">
    <source>
        <dbReference type="SAM" id="Phobius"/>
    </source>
</evidence>
<evidence type="ECO:0000313" key="12">
    <source>
        <dbReference type="Proteomes" id="UP000002534"/>
    </source>
</evidence>
<evidence type="ECO:0000256" key="1">
    <source>
        <dbReference type="ARBA" id="ARBA00004651"/>
    </source>
</evidence>
<keyword evidence="4 7" id="KW-0812">Transmembrane</keyword>
<evidence type="ECO:0000256" key="2">
    <source>
        <dbReference type="ARBA" id="ARBA00008017"/>
    </source>
</evidence>
<protein>
    <submittedName>
        <fullName evidence="11">Small-conductance mechanosensitive ion channel</fullName>
    </submittedName>
</protein>
<name>Q3A1R7_SYNC1</name>
<keyword evidence="6 7" id="KW-0472">Membrane</keyword>
<dbReference type="InterPro" id="IPR049278">
    <property type="entry name" value="MS_channel_C"/>
</dbReference>